<evidence type="ECO:0000256" key="8">
    <source>
        <dbReference type="ARBA" id="ARBA00023186"/>
    </source>
</evidence>
<dbReference type="RefSeq" id="XP_030850800.1">
    <property type="nucleotide sequence ID" value="XM_030994940.1"/>
</dbReference>
<evidence type="ECO:0000256" key="3">
    <source>
        <dbReference type="ARBA" id="ARBA00022692"/>
    </source>
</evidence>
<feature type="compositionally biased region" description="Acidic residues" evidence="9">
    <location>
        <begin position="739"/>
        <end position="766"/>
    </location>
</feature>
<feature type="domain" description="J" evidence="11">
    <location>
        <begin position="104"/>
        <end position="166"/>
    </location>
</feature>
<name>A0A7M7PIH6_STRPU</name>
<feature type="compositionally biased region" description="Basic and acidic residues" evidence="9">
    <location>
        <begin position="546"/>
        <end position="558"/>
    </location>
</feature>
<dbReference type="GO" id="GO:0008320">
    <property type="term" value="F:protein transmembrane transporter activity"/>
    <property type="evidence" value="ECO:0000318"/>
    <property type="project" value="GO_Central"/>
</dbReference>
<feature type="region of interest" description="Disordered" evidence="9">
    <location>
        <begin position="731"/>
        <end position="766"/>
    </location>
</feature>
<dbReference type="SUPFAM" id="SSF81296">
    <property type="entry name" value="E set domains"/>
    <property type="match status" value="1"/>
</dbReference>
<dbReference type="GO" id="GO:0031207">
    <property type="term" value="C:Sec62/Sec63 complex"/>
    <property type="evidence" value="ECO:0000318"/>
    <property type="project" value="GO_Central"/>
</dbReference>
<keyword evidence="2" id="KW-0813">Transport</keyword>
<dbReference type="PANTHER" id="PTHR24075">
    <property type="entry name" value="SEC63 DOMAIN-CONTAINING"/>
    <property type="match status" value="1"/>
</dbReference>
<dbReference type="GO" id="GO:0006620">
    <property type="term" value="P:post-translational protein targeting to endoplasmic reticulum membrane"/>
    <property type="evidence" value="ECO:0000318"/>
    <property type="project" value="GO_Central"/>
</dbReference>
<dbReference type="InParanoid" id="A0A7M7PIH6"/>
<dbReference type="PRINTS" id="PR00625">
    <property type="entry name" value="JDOMAIN"/>
</dbReference>
<dbReference type="InterPro" id="IPR036869">
    <property type="entry name" value="J_dom_sf"/>
</dbReference>
<keyword evidence="5" id="KW-0653">Protein transport</keyword>
<evidence type="ECO:0000256" key="2">
    <source>
        <dbReference type="ARBA" id="ARBA00022448"/>
    </source>
</evidence>
<evidence type="ECO:0000313" key="12">
    <source>
        <dbReference type="EnsemblMetazoa" id="XP_030850800"/>
    </source>
</evidence>
<dbReference type="Pfam" id="PF02889">
    <property type="entry name" value="Sec63"/>
    <property type="match status" value="1"/>
</dbReference>
<reference evidence="13" key="1">
    <citation type="submission" date="2015-02" db="EMBL/GenBank/DDBJ databases">
        <title>Genome sequencing for Strongylocentrotus purpuratus.</title>
        <authorList>
            <person name="Murali S."/>
            <person name="Liu Y."/>
            <person name="Vee V."/>
            <person name="English A."/>
            <person name="Wang M."/>
            <person name="Skinner E."/>
            <person name="Han Y."/>
            <person name="Muzny D.M."/>
            <person name="Worley K.C."/>
            <person name="Gibbs R.A."/>
        </authorList>
    </citation>
    <scope>NUCLEOTIDE SEQUENCE</scope>
</reference>
<dbReference type="SUPFAM" id="SSF46565">
    <property type="entry name" value="Chaperone J-domain"/>
    <property type="match status" value="1"/>
</dbReference>
<feature type="transmembrane region" description="Helical" evidence="10">
    <location>
        <begin position="191"/>
        <end position="214"/>
    </location>
</feature>
<keyword evidence="13" id="KW-1185">Reference proteome</keyword>
<dbReference type="PROSITE" id="PS50076">
    <property type="entry name" value="DNAJ_2"/>
    <property type="match status" value="1"/>
</dbReference>
<evidence type="ECO:0000256" key="9">
    <source>
        <dbReference type="SAM" id="MobiDB-lite"/>
    </source>
</evidence>
<dbReference type="Pfam" id="PF00226">
    <property type="entry name" value="DnaJ"/>
    <property type="match status" value="1"/>
</dbReference>
<keyword evidence="8" id="KW-0143">Chaperone</keyword>
<accession>A0A7M7PIH6</accession>
<dbReference type="GeneID" id="588860"/>
<evidence type="ECO:0000313" key="13">
    <source>
        <dbReference type="Proteomes" id="UP000007110"/>
    </source>
</evidence>
<dbReference type="OMA" id="RAILHAH"/>
<dbReference type="AlphaFoldDB" id="A0A7M7PIH6"/>
<dbReference type="KEGG" id="spu:588860"/>
<keyword evidence="3 10" id="KW-0812">Transmembrane</keyword>
<evidence type="ECO:0000256" key="7">
    <source>
        <dbReference type="ARBA" id="ARBA00023136"/>
    </source>
</evidence>
<dbReference type="Gene3D" id="2.60.40.150">
    <property type="entry name" value="C2 domain"/>
    <property type="match status" value="1"/>
</dbReference>
<dbReference type="SMART" id="SM00271">
    <property type="entry name" value="DnaJ"/>
    <property type="match status" value="1"/>
</dbReference>
<dbReference type="Gene3D" id="1.10.150.20">
    <property type="entry name" value="5' to 3' exonuclease, C-terminal subdomain"/>
    <property type="match status" value="1"/>
</dbReference>
<sequence length="766" mass="87593">MAKFEYDESGGTSLYFLVSFYALVLFPLTYYLWPSKHKKDDPEKARKACHCDPCESKRAQIKAPTTSSTVKNFARWTFLFLAWVIFILVALKASQVERDHIEYDPFEILQVDRGASEAEIKRQYRKLSKLHHPDKEGGDASMFMKIAKAHAALTDEESRRNWEEYGSPDGRQATTFGIALPAWIVDQNNSVWVLAAYGLAFMVILPIAVGTWWYRSIRYTAVEILIDTTQLFMHFLYKTPCMNLKRALMILSGSFEFEKSHNSQVVNRPSDNEELPPLVREFSNDIGLKNKERPFCYPYSVKVRTLIYAHLARADLPPKTLDVDRLYVVKKCPQLIQEMVNTAAQLIFWHKINKGNPSKEPRLETIEHIMKLSPMVVQSTWDKSPLMQLPHFTEETLRLCQSKRKNVKSISQFIKLKDLDKRYILRHLDERQYQDVLNVCASLPLIDADLKLEVVDDDDKATITAGAFVTATVYLRRDTFTLQSDGDISSSNMAIEAGGDTEDLKTEEKDSPSVNKNKPKAWEKQQKKKKGKTGGGGGGNKPKPKKQQEKEKEKEKKSATKPASLTANSTPSKDSTNDDNLDVMAVDQDDDNGSGLDSDDEASQKSASDEEVIEDAGEDEEEWDELQSTLTRKEKVLEGISKESHEVHSPYYPEVKHEWWWVYIADRKSHKLVTSPTMVYDLKNKKEVQLQFRAPSKGNYQFSLCVRSDSYLDLDLIKSIKVDVKEAKKVEEHHPQWDISDDEKEDDAEDSAVSDYTTDDEESDDE</sequence>
<dbReference type="InterPro" id="IPR001623">
    <property type="entry name" value="DnaJ_domain"/>
</dbReference>
<feature type="compositionally biased region" description="Acidic residues" evidence="9">
    <location>
        <begin position="577"/>
        <end position="601"/>
    </location>
</feature>
<feature type="transmembrane region" description="Helical" evidence="10">
    <location>
        <begin position="12"/>
        <end position="33"/>
    </location>
</feature>
<proteinExistence type="predicted"/>
<dbReference type="InterPro" id="IPR004179">
    <property type="entry name" value="Sec63-dom"/>
</dbReference>
<dbReference type="Gene3D" id="1.10.287.110">
    <property type="entry name" value="DnaJ domain"/>
    <property type="match status" value="1"/>
</dbReference>
<dbReference type="Gene3D" id="1.10.3380.10">
    <property type="entry name" value="Sec63 N-terminal domain-like domain"/>
    <property type="match status" value="1"/>
</dbReference>
<dbReference type="PANTHER" id="PTHR24075:SF0">
    <property type="entry name" value="TRANSLOCATION PROTEIN SEC63 HOMOLOG"/>
    <property type="match status" value="1"/>
</dbReference>
<dbReference type="InterPro" id="IPR035892">
    <property type="entry name" value="C2_domain_sf"/>
</dbReference>
<dbReference type="SMART" id="SM00973">
    <property type="entry name" value="Sec63"/>
    <property type="match status" value="1"/>
</dbReference>
<feature type="compositionally biased region" description="Acidic residues" evidence="9">
    <location>
        <begin position="609"/>
        <end position="625"/>
    </location>
</feature>
<dbReference type="OrthoDB" id="1734229at2759"/>
<evidence type="ECO:0000256" key="6">
    <source>
        <dbReference type="ARBA" id="ARBA00022989"/>
    </source>
</evidence>
<dbReference type="Proteomes" id="UP000007110">
    <property type="component" value="Unassembled WGS sequence"/>
</dbReference>
<dbReference type="FunFam" id="1.10.287.110:FF:000063">
    <property type="entry name" value="Translocation protein SEC63"/>
    <property type="match status" value="1"/>
</dbReference>
<evidence type="ECO:0000256" key="5">
    <source>
        <dbReference type="ARBA" id="ARBA00022927"/>
    </source>
</evidence>
<dbReference type="GO" id="GO:0006614">
    <property type="term" value="P:SRP-dependent cotranslational protein targeting to membrane"/>
    <property type="evidence" value="ECO:0000318"/>
    <property type="project" value="GO_Central"/>
</dbReference>
<dbReference type="EnsemblMetazoa" id="XM_030994940">
    <property type="protein sequence ID" value="XP_030850800"/>
    <property type="gene ID" value="LOC588860"/>
</dbReference>
<keyword evidence="4" id="KW-0256">Endoplasmic reticulum</keyword>
<evidence type="ECO:0000256" key="4">
    <source>
        <dbReference type="ARBA" id="ARBA00022824"/>
    </source>
</evidence>
<feature type="region of interest" description="Disordered" evidence="9">
    <location>
        <begin position="499"/>
        <end position="629"/>
    </location>
</feature>
<dbReference type="InterPro" id="IPR014756">
    <property type="entry name" value="Ig_E-set"/>
</dbReference>
<organism evidence="12 13">
    <name type="scientific">Strongylocentrotus purpuratus</name>
    <name type="common">Purple sea urchin</name>
    <dbReference type="NCBI Taxonomy" id="7668"/>
    <lineage>
        <taxon>Eukaryota</taxon>
        <taxon>Metazoa</taxon>
        <taxon>Echinodermata</taxon>
        <taxon>Eleutherozoa</taxon>
        <taxon>Echinozoa</taxon>
        <taxon>Echinoidea</taxon>
        <taxon>Euechinoidea</taxon>
        <taxon>Echinacea</taxon>
        <taxon>Camarodonta</taxon>
        <taxon>Echinidea</taxon>
        <taxon>Strongylocentrotidae</taxon>
        <taxon>Strongylocentrotus</taxon>
    </lineage>
</organism>
<evidence type="ECO:0000259" key="11">
    <source>
        <dbReference type="PROSITE" id="PS50076"/>
    </source>
</evidence>
<feature type="compositionally biased region" description="Basic and acidic residues" evidence="9">
    <location>
        <begin position="502"/>
        <end position="511"/>
    </location>
</feature>
<evidence type="ECO:0000256" key="10">
    <source>
        <dbReference type="SAM" id="Phobius"/>
    </source>
</evidence>
<dbReference type="CDD" id="cd06257">
    <property type="entry name" value="DnaJ"/>
    <property type="match status" value="1"/>
</dbReference>
<comment type="subcellular location">
    <subcellularLocation>
        <location evidence="1">Endoplasmic reticulum membrane</location>
        <topology evidence="1">Multi-pass membrane protein</topology>
    </subcellularLocation>
</comment>
<reference evidence="12" key="2">
    <citation type="submission" date="2021-01" db="UniProtKB">
        <authorList>
            <consortium name="EnsemblMetazoa"/>
        </authorList>
    </citation>
    <scope>IDENTIFICATION</scope>
</reference>
<keyword evidence="6 10" id="KW-1133">Transmembrane helix</keyword>
<feature type="compositionally biased region" description="Polar residues" evidence="9">
    <location>
        <begin position="563"/>
        <end position="574"/>
    </location>
</feature>
<keyword evidence="7 10" id="KW-0472">Membrane</keyword>
<evidence type="ECO:0000256" key="1">
    <source>
        <dbReference type="ARBA" id="ARBA00004477"/>
    </source>
</evidence>
<protein>
    <recommendedName>
        <fullName evidence="11">J domain-containing protein</fullName>
    </recommendedName>
</protein>
<feature type="transmembrane region" description="Helical" evidence="10">
    <location>
        <begin position="73"/>
        <end position="91"/>
    </location>
</feature>
<dbReference type="SUPFAM" id="SSF158702">
    <property type="entry name" value="Sec63 N-terminal domain-like"/>
    <property type="match status" value="1"/>
</dbReference>